<proteinExistence type="predicted"/>
<reference evidence="3" key="1">
    <citation type="journal article" date="2017" name="Front. Plant Sci.">
        <title>Climate Clever Clovers: New Paradigm to Reduce the Environmental Footprint of Ruminants by Breeding Low Methanogenic Forages Utilizing Haplotype Variation.</title>
        <authorList>
            <person name="Kaur P."/>
            <person name="Appels R."/>
            <person name="Bayer P.E."/>
            <person name="Keeble-Gagnere G."/>
            <person name="Wang J."/>
            <person name="Hirakawa H."/>
            <person name="Shirasawa K."/>
            <person name="Vercoe P."/>
            <person name="Stefanova K."/>
            <person name="Durmic Z."/>
            <person name="Nichols P."/>
            <person name="Revell C."/>
            <person name="Isobe S.N."/>
            <person name="Edwards D."/>
            <person name="Erskine W."/>
        </authorList>
    </citation>
    <scope>NUCLEOTIDE SEQUENCE [LARGE SCALE GENOMIC DNA]</scope>
    <source>
        <strain evidence="3">cv. Daliak</strain>
    </source>
</reference>
<evidence type="ECO:0000313" key="2">
    <source>
        <dbReference type="EMBL" id="GAU11046.1"/>
    </source>
</evidence>
<feature type="chain" id="PRO_5016277043" evidence="1">
    <location>
        <begin position="17"/>
        <end position="87"/>
    </location>
</feature>
<dbReference type="Proteomes" id="UP000242715">
    <property type="component" value="Unassembled WGS sequence"/>
</dbReference>
<protein>
    <submittedName>
        <fullName evidence="2">Uncharacterized protein</fullName>
    </submittedName>
</protein>
<keyword evidence="1" id="KW-0732">Signal</keyword>
<evidence type="ECO:0000313" key="3">
    <source>
        <dbReference type="Proteomes" id="UP000242715"/>
    </source>
</evidence>
<sequence length="87" mass="9832">MTWLLGWAFSIRACSLRHLHSIQTAKNLLSSQEIFYLVQLWHLKTKLKRIDSIKDFVLAEMSAVAGVVARTASTKGSENKQCLILSK</sequence>
<feature type="signal peptide" evidence="1">
    <location>
        <begin position="1"/>
        <end position="16"/>
    </location>
</feature>
<accession>A0A2Z6MH75</accession>
<name>A0A2Z6MH75_TRISU</name>
<gene>
    <name evidence="2" type="ORF">TSUD_113390</name>
</gene>
<dbReference type="AlphaFoldDB" id="A0A2Z6MH75"/>
<keyword evidence="3" id="KW-1185">Reference proteome</keyword>
<evidence type="ECO:0000256" key="1">
    <source>
        <dbReference type="SAM" id="SignalP"/>
    </source>
</evidence>
<organism evidence="2 3">
    <name type="scientific">Trifolium subterraneum</name>
    <name type="common">Subterranean clover</name>
    <dbReference type="NCBI Taxonomy" id="3900"/>
    <lineage>
        <taxon>Eukaryota</taxon>
        <taxon>Viridiplantae</taxon>
        <taxon>Streptophyta</taxon>
        <taxon>Embryophyta</taxon>
        <taxon>Tracheophyta</taxon>
        <taxon>Spermatophyta</taxon>
        <taxon>Magnoliopsida</taxon>
        <taxon>eudicotyledons</taxon>
        <taxon>Gunneridae</taxon>
        <taxon>Pentapetalae</taxon>
        <taxon>rosids</taxon>
        <taxon>fabids</taxon>
        <taxon>Fabales</taxon>
        <taxon>Fabaceae</taxon>
        <taxon>Papilionoideae</taxon>
        <taxon>50 kb inversion clade</taxon>
        <taxon>NPAAA clade</taxon>
        <taxon>Hologalegina</taxon>
        <taxon>IRL clade</taxon>
        <taxon>Trifolieae</taxon>
        <taxon>Trifolium</taxon>
    </lineage>
</organism>
<dbReference type="EMBL" id="DF973112">
    <property type="protein sequence ID" value="GAU11046.1"/>
    <property type="molecule type" value="Genomic_DNA"/>
</dbReference>